<dbReference type="Proteomes" id="UP000275951">
    <property type="component" value="Chromosome"/>
</dbReference>
<sequence length="438" mass="45393">MGKSQNSAGLGGWLRAMVHSAPRSGWLVGILAVIIAFAIGAVFILIAGASVSAAYDAMFKGAIFNYDVVNTRGFMVAIRPFTDSLFFATPLIMAGLGLAFGFRAGLFNIGGAGQIMFGSLAAIWVAFKLDLPFGLHTLVALVAAAMAGGLYAGIAGFLKARTGANEVIVTIMLNQIAILAVAYTLSLPSWHRPGDNNPLTPIAKDTAGFPKILGEGFALHFGFILAIIAVVVFWWVLERSTFGFEVRAVGENPHAARTAGMNIGKVTTLTMLVSGIFAGLAGANEALGTMYQQNSGVASGIAGTIGFDAITVALLGRNKPWGVFFAGLLFGAFKAGGYKMQAQGVPIDMILILESVIVLLIAAPALVRWLFRLPKPDGKGLRELLAEMGGAAGATTAYANVGATASATTSAAAQEVEQPSDKETSDAVGSAASKREEA</sequence>
<dbReference type="InterPro" id="IPR001851">
    <property type="entry name" value="ABC_transp_permease"/>
</dbReference>
<dbReference type="PANTHER" id="PTHR47089:SF1">
    <property type="entry name" value="GUANOSINE ABC TRANSPORTER PERMEASE PROTEIN NUPP"/>
    <property type="match status" value="1"/>
</dbReference>
<evidence type="ECO:0000313" key="9">
    <source>
        <dbReference type="Proteomes" id="UP000275951"/>
    </source>
</evidence>
<feature type="transmembrane region" description="Helical" evidence="7">
    <location>
        <begin position="321"/>
        <end position="338"/>
    </location>
</feature>
<feature type="transmembrane region" description="Helical" evidence="7">
    <location>
        <begin position="217"/>
        <end position="237"/>
    </location>
</feature>
<dbReference type="CDD" id="cd06580">
    <property type="entry name" value="TM_PBP1_transp_TpRbsC_like"/>
    <property type="match status" value="1"/>
</dbReference>
<feature type="region of interest" description="Disordered" evidence="6">
    <location>
        <begin position="409"/>
        <end position="438"/>
    </location>
</feature>
<keyword evidence="4 7" id="KW-1133">Transmembrane helix</keyword>
<evidence type="ECO:0000256" key="2">
    <source>
        <dbReference type="ARBA" id="ARBA00022475"/>
    </source>
</evidence>
<reference evidence="8 9" key="1">
    <citation type="submission" date="2018-11" db="EMBL/GenBank/DDBJ databases">
        <title>Multidrug-resistant genes are associated with an 42-kb island TGI1 carrying a complex class 1 integron in a Trueperella pyogenes.</title>
        <authorList>
            <person name="Dong W."/>
        </authorList>
    </citation>
    <scope>NUCLEOTIDE SEQUENCE [LARGE SCALE GENOMIC DNA]</scope>
    <source>
        <strain evidence="8 9">TP4</strain>
    </source>
</reference>
<feature type="transmembrane region" description="Helical" evidence="7">
    <location>
        <begin position="295"/>
        <end position="314"/>
    </location>
</feature>
<dbReference type="GO" id="GO:0022857">
    <property type="term" value="F:transmembrane transporter activity"/>
    <property type="evidence" value="ECO:0007669"/>
    <property type="project" value="InterPro"/>
</dbReference>
<organism evidence="8 9">
    <name type="scientific">Trueperella pyogenes</name>
    <dbReference type="NCBI Taxonomy" id="1661"/>
    <lineage>
        <taxon>Bacteria</taxon>
        <taxon>Bacillati</taxon>
        <taxon>Actinomycetota</taxon>
        <taxon>Actinomycetes</taxon>
        <taxon>Actinomycetales</taxon>
        <taxon>Actinomycetaceae</taxon>
        <taxon>Trueperella</taxon>
    </lineage>
</organism>
<accession>A0A3Q9GHY0</accession>
<dbReference type="AlphaFoldDB" id="A0A3Q9GHY0"/>
<evidence type="ECO:0000256" key="6">
    <source>
        <dbReference type="SAM" id="MobiDB-lite"/>
    </source>
</evidence>
<evidence type="ECO:0000256" key="5">
    <source>
        <dbReference type="ARBA" id="ARBA00023136"/>
    </source>
</evidence>
<feature type="transmembrane region" description="Helical" evidence="7">
    <location>
        <begin position="133"/>
        <end position="155"/>
    </location>
</feature>
<keyword evidence="2" id="KW-1003">Cell membrane</keyword>
<protein>
    <submittedName>
        <fullName evidence="8">ABC transporter permease</fullName>
    </submittedName>
</protein>
<proteinExistence type="predicted"/>
<keyword evidence="5 7" id="KW-0472">Membrane</keyword>
<comment type="subcellular location">
    <subcellularLocation>
        <location evidence="1">Cell membrane</location>
        <topology evidence="1">Multi-pass membrane protein</topology>
    </subcellularLocation>
</comment>
<evidence type="ECO:0000256" key="1">
    <source>
        <dbReference type="ARBA" id="ARBA00004651"/>
    </source>
</evidence>
<dbReference type="PANTHER" id="PTHR47089">
    <property type="entry name" value="ABC TRANSPORTER, PERMEASE PROTEIN"/>
    <property type="match status" value="1"/>
</dbReference>
<feature type="transmembrane region" description="Helical" evidence="7">
    <location>
        <begin position="84"/>
        <end position="102"/>
    </location>
</feature>
<feature type="transmembrane region" description="Helical" evidence="7">
    <location>
        <begin position="109"/>
        <end position="127"/>
    </location>
</feature>
<feature type="transmembrane region" description="Helical" evidence="7">
    <location>
        <begin position="25"/>
        <end position="49"/>
    </location>
</feature>
<dbReference type="EMBL" id="CP033905">
    <property type="protein sequence ID" value="AZR06419.1"/>
    <property type="molecule type" value="Genomic_DNA"/>
</dbReference>
<feature type="transmembrane region" description="Helical" evidence="7">
    <location>
        <begin position="266"/>
        <end position="283"/>
    </location>
</feature>
<feature type="transmembrane region" description="Helical" evidence="7">
    <location>
        <begin position="350"/>
        <end position="371"/>
    </location>
</feature>
<gene>
    <name evidence="8" type="ORF">EBQ10_03330</name>
</gene>
<name>A0A3Q9GHY0_9ACTO</name>
<keyword evidence="3 7" id="KW-0812">Transmembrane</keyword>
<dbReference type="Pfam" id="PF02653">
    <property type="entry name" value="BPD_transp_2"/>
    <property type="match status" value="1"/>
</dbReference>
<evidence type="ECO:0000256" key="7">
    <source>
        <dbReference type="SAM" id="Phobius"/>
    </source>
</evidence>
<evidence type="ECO:0000313" key="8">
    <source>
        <dbReference type="EMBL" id="AZR06419.1"/>
    </source>
</evidence>
<evidence type="ECO:0000256" key="4">
    <source>
        <dbReference type="ARBA" id="ARBA00022989"/>
    </source>
</evidence>
<dbReference type="GO" id="GO:0005886">
    <property type="term" value="C:plasma membrane"/>
    <property type="evidence" value="ECO:0007669"/>
    <property type="project" value="UniProtKB-SubCell"/>
</dbReference>
<feature type="transmembrane region" description="Helical" evidence="7">
    <location>
        <begin position="167"/>
        <end position="185"/>
    </location>
</feature>
<evidence type="ECO:0000256" key="3">
    <source>
        <dbReference type="ARBA" id="ARBA00022692"/>
    </source>
</evidence>